<dbReference type="InterPro" id="IPR003695">
    <property type="entry name" value="Ppx_GppA_N"/>
</dbReference>
<dbReference type="InterPro" id="IPR030673">
    <property type="entry name" value="PyroPPase_GppA_Ppx"/>
</dbReference>
<dbReference type="InterPro" id="IPR022371">
    <property type="entry name" value="Exopolyphosphatase"/>
</dbReference>
<evidence type="ECO:0000256" key="5">
    <source>
        <dbReference type="ARBA" id="ARBA00022475"/>
    </source>
</evidence>
<feature type="region of interest" description="Disordered" evidence="8">
    <location>
        <begin position="1"/>
        <end position="56"/>
    </location>
</feature>
<gene>
    <name evidence="11" type="primary">ppx</name>
    <name evidence="11" type="ORF">KNV97_15195</name>
</gene>
<dbReference type="GO" id="GO:0004309">
    <property type="term" value="F:exopolyphosphatase activity"/>
    <property type="evidence" value="ECO:0007669"/>
    <property type="project" value="UniProtKB-EC"/>
</dbReference>
<feature type="domain" description="Ppx/GppA phosphatase N-terminal" evidence="9">
    <location>
        <begin position="74"/>
        <end position="356"/>
    </location>
</feature>
<evidence type="ECO:0000313" key="11">
    <source>
        <dbReference type="EMBL" id="QXO16814.1"/>
    </source>
</evidence>
<evidence type="ECO:0000259" key="10">
    <source>
        <dbReference type="Pfam" id="PF21447"/>
    </source>
</evidence>
<dbReference type="Pfam" id="PF21447">
    <property type="entry name" value="Ppx-GppA_III"/>
    <property type="match status" value="1"/>
</dbReference>
<accession>A0A975UA90</accession>
<dbReference type="FunFam" id="3.30.420.150:FF:000001">
    <property type="entry name" value="Guanosine-5'-triphosphate,3'-diphosphate pyrophosphatase"/>
    <property type="match status" value="1"/>
</dbReference>
<reference evidence="11" key="1">
    <citation type="submission" date="2021-06" db="EMBL/GenBank/DDBJ databases">
        <title>Vibrio nov. sp., novel gut bacterium isolated from Yellow Sea oyster.</title>
        <authorList>
            <person name="Muhammad N."/>
            <person name="Nguyen T.H."/>
            <person name="Lee Y.-J."/>
            <person name="Ko J."/>
            <person name="Kim S.-G."/>
        </authorList>
    </citation>
    <scope>NUCLEOTIDE SEQUENCE</scope>
    <source>
        <strain evidence="11">OG9-811</strain>
    </source>
</reference>
<dbReference type="AlphaFoldDB" id="A0A975UA90"/>
<organism evidence="11 12">
    <name type="scientific">Vibrio ostreae</name>
    <dbReference type="NCBI Taxonomy" id="2841925"/>
    <lineage>
        <taxon>Bacteria</taxon>
        <taxon>Pseudomonadati</taxon>
        <taxon>Pseudomonadota</taxon>
        <taxon>Gammaproteobacteria</taxon>
        <taxon>Vibrionales</taxon>
        <taxon>Vibrionaceae</taxon>
        <taxon>Vibrio</taxon>
    </lineage>
</organism>
<dbReference type="FunFam" id="3.30.420.40:FF:000023">
    <property type="entry name" value="Guanosine-5'-triphosphate,3'-diphosphate pyrophosphatase"/>
    <property type="match status" value="1"/>
</dbReference>
<dbReference type="GO" id="GO:0005886">
    <property type="term" value="C:plasma membrane"/>
    <property type="evidence" value="ECO:0007669"/>
    <property type="project" value="UniProtKB-SubCell"/>
</dbReference>
<evidence type="ECO:0000313" key="12">
    <source>
        <dbReference type="Proteomes" id="UP000694232"/>
    </source>
</evidence>
<dbReference type="InterPro" id="IPR048950">
    <property type="entry name" value="Ppx_GppA_C"/>
</dbReference>
<comment type="cofactor">
    <cofactor evidence="1">
        <name>Mg(2+)</name>
        <dbReference type="ChEBI" id="CHEBI:18420"/>
    </cofactor>
</comment>
<evidence type="ECO:0000259" key="9">
    <source>
        <dbReference type="Pfam" id="PF02541"/>
    </source>
</evidence>
<dbReference type="PANTHER" id="PTHR30005">
    <property type="entry name" value="EXOPOLYPHOSPHATASE"/>
    <property type="match status" value="1"/>
</dbReference>
<evidence type="ECO:0000256" key="3">
    <source>
        <dbReference type="ARBA" id="ARBA00011738"/>
    </source>
</evidence>
<dbReference type="PIRSF" id="PIRSF001267">
    <property type="entry name" value="Pyrophosphatase_GppA_Ppx"/>
    <property type="match status" value="1"/>
</dbReference>
<protein>
    <recommendedName>
        <fullName evidence="4">Exopolyphosphatase</fullName>
    </recommendedName>
</protein>
<feature type="domain" description="Ppx/GppA phosphatase C-terminal" evidence="10">
    <location>
        <begin position="362"/>
        <end position="538"/>
    </location>
</feature>
<comment type="subunit">
    <text evidence="3">Homodimer.</text>
</comment>
<dbReference type="PANTHER" id="PTHR30005:SF14">
    <property type="entry name" value="EXOPOLYPHOSPHATASE"/>
    <property type="match status" value="1"/>
</dbReference>
<feature type="compositionally biased region" description="Basic and acidic residues" evidence="8">
    <location>
        <begin position="42"/>
        <end position="56"/>
    </location>
</feature>
<feature type="compositionally biased region" description="Low complexity" evidence="8">
    <location>
        <begin position="23"/>
        <end position="36"/>
    </location>
</feature>
<evidence type="ECO:0000256" key="2">
    <source>
        <dbReference type="ARBA" id="ARBA00004202"/>
    </source>
</evidence>
<proteinExistence type="predicted"/>
<dbReference type="InterPro" id="IPR050273">
    <property type="entry name" value="GppA/Ppx_hydrolase"/>
</dbReference>
<dbReference type="RefSeq" id="WP_218562259.1">
    <property type="nucleotide sequence ID" value="NZ_CP076643.1"/>
</dbReference>
<evidence type="ECO:0000256" key="4">
    <source>
        <dbReference type="ARBA" id="ARBA00020416"/>
    </source>
</evidence>
<evidence type="ECO:0000256" key="8">
    <source>
        <dbReference type="SAM" id="MobiDB-lite"/>
    </source>
</evidence>
<keyword evidence="7" id="KW-0472">Membrane</keyword>
<dbReference type="NCBIfam" id="TIGR03706">
    <property type="entry name" value="exo_poly_only"/>
    <property type="match status" value="1"/>
</dbReference>
<keyword evidence="5" id="KW-1003">Cell membrane</keyword>
<dbReference type="Pfam" id="PF02541">
    <property type="entry name" value="Ppx-GppA"/>
    <property type="match status" value="1"/>
</dbReference>
<keyword evidence="6 11" id="KW-0378">Hydrolase</keyword>
<dbReference type="EMBL" id="CP076643">
    <property type="protein sequence ID" value="QXO16814.1"/>
    <property type="molecule type" value="Genomic_DNA"/>
</dbReference>
<name>A0A975UA90_9VIBR</name>
<dbReference type="KEGG" id="vos:KNV97_15195"/>
<dbReference type="GO" id="GO:0006798">
    <property type="term" value="P:polyphosphate catabolic process"/>
    <property type="evidence" value="ECO:0007669"/>
    <property type="project" value="TreeGrafter"/>
</dbReference>
<keyword evidence="12" id="KW-1185">Reference proteome</keyword>
<evidence type="ECO:0000256" key="1">
    <source>
        <dbReference type="ARBA" id="ARBA00001946"/>
    </source>
</evidence>
<dbReference type="Proteomes" id="UP000694232">
    <property type="component" value="Chromosome 1"/>
</dbReference>
<evidence type="ECO:0000256" key="7">
    <source>
        <dbReference type="ARBA" id="ARBA00023136"/>
    </source>
</evidence>
<comment type="subcellular location">
    <subcellularLocation>
        <location evidence="2">Cell membrane</location>
        <topology evidence="2">Peripheral membrane protein</topology>
    </subcellularLocation>
</comment>
<evidence type="ECO:0000256" key="6">
    <source>
        <dbReference type="ARBA" id="ARBA00022801"/>
    </source>
</evidence>
<sequence length="550" mass="61683">MTQPSNTPDHAKTENDQPDNDQPDNTTPGNDTPATDSVNDTQPEHVSGDSSIRDETSTREIAAIDLGSNSFHMVVAKVVDQDLQLISRHKQRVRLASGLDEQHNLDNASIERGLECLAMFAERLQGIDADNVRIAATHTLRQANNAHIFLQRAQQVLPYPIEIIPGTEEARLIYLGVAHTQPQAESMLVVDIGGGSTEMVIGKGFDAELVNSKQMGCVSYTDRYFSNGKLSKKNFAQAMLAAEQKLESIASKYRKLGWKIAFGSSGTVKAIHEVLIGLGFDDGIITEERLGKLIDKLCDWNSIDDIQLSGLTEDRKPVFAAGVAILSAIFHALKIKEMYFSDGALREGLLYEMEDRFKYSDIRLRTTENLATKHLVDLEHAAKVKGQAREFLDQVAAELGLKKNNELFDLLEWSALLHEVGLSISLQAFHRHSAYILHHTNMPGFNSEQQLVLSTLARFQRKALKLNEMADFSLFKKKHILGLIRVLRLAIVVNGQRNDDPLPELSLNIKDDEWQLKCVEKEWLENNKLLHADLLSEQEYWHNAGWQLSF</sequence>